<sequence length="79" mass="8223">MSARLKRVIAAGLSILSPQDRDAPQLSCGLDCQGVLQCVRQVSPALTACCSCMPVTASLARGCCFTLGERLIQTRGAPG</sequence>
<evidence type="ECO:0000313" key="2">
    <source>
        <dbReference type="Proteomes" id="UP000235786"/>
    </source>
</evidence>
<reference evidence="1 2" key="1">
    <citation type="submission" date="2016-04" db="EMBL/GenBank/DDBJ databases">
        <title>A degradative enzymes factory behind the ericoid mycorrhizal symbiosis.</title>
        <authorList>
            <consortium name="DOE Joint Genome Institute"/>
            <person name="Martino E."/>
            <person name="Morin E."/>
            <person name="Grelet G."/>
            <person name="Kuo A."/>
            <person name="Kohler A."/>
            <person name="Daghino S."/>
            <person name="Barry K."/>
            <person name="Choi C."/>
            <person name="Cichocki N."/>
            <person name="Clum A."/>
            <person name="Copeland A."/>
            <person name="Hainaut M."/>
            <person name="Haridas S."/>
            <person name="Labutti K."/>
            <person name="Lindquist E."/>
            <person name="Lipzen A."/>
            <person name="Khouja H.-R."/>
            <person name="Murat C."/>
            <person name="Ohm R."/>
            <person name="Olson A."/>
            <person name="Spatafora J."/>
            <person name="Veneault-Fourrey C."/>
            <person name="Henrissat B."/>
            <person name="Grigoriev I."/>
            <person name="Martin F."/>
            <person name="Perotto S."/>
        </authorList>
    </citation>
    <scope>NUCLEOTIDE SEQUENCE [LARGE SCALE GENOMIC DNA]</scope>
    <source>
        <strain evidence="1 2">F</strain>
    </source>
</reference>
<accession>A0A2J6QU42</accession>
<gene>
    <name evidence="1" type="ORF">L207DRAFT_233872</name>
</gene>
<protein>
    <submittedName>
        <fullName evidence="1">Uncharacterized protein</fullName>
    </submittedName>
</protein>
<dbReference type="EMBL" id="KZ613971">
    <property type="protein sequence ID" value="PMD29781.1"/>
    <property type="molecule type" value="Genomic_DNA"/>
</dbReference>
<proteinExistence type="predicted"/>
<dbReference type="OrthoDB" id="10458518at2759"/>
<dbReference type="AlphaFoldDB" id="A0A2J6QU42"/>
<evidence type="ECO:0000313" key="1">
    <source>
        <dbReference type="EMBL" id="PMD29781.1"/>
    </source>
</evidence>
<organism evidence="1 2">
    <name type="scientific">Hyaloscypha variabilis (strain UAMH 11265 / GT02V1 / F)</name>
    <name type="common">Meliniomyces variabilis</name>
    <dbReference type="NCBI Taxonomy" id="1149755"/>
    <lineage>
        <taxon>Eukaryota</taxon>
        <taxon>Fungi</taxon>
        <taxon>Dikarya</taxon>
        <taxon>Ascomycota</taxon>
        <taxon>Pezizomycotina</taxon>
        <taxon>Leotiomycetes</taxon>
        <taxon>Helotiales</taxon>
        <taxon>Hyaloscyphaceae</taxon>
        <taxon>Hyaloscypha</taxon>
        <taxon>Hyaloscypha variabilis</taxon>
    </lineage>
</organism>
<keyword evidence="2" id="KW-1185">Reference proteome</keyword>
<dbReference type="Proteomes" id="UP000235786">
    <property type="component" value="Unassembled WGS sequence"/>
</dbReference>
<name>A0A2J6QU42_HYAVF</name>